<dbReference type="Proteomes" id="UP000012149">
    <property type="component" value="Unassembled WGS sequence"/>
</dbReference>
<name>M6VVD8_9LEPT</name>
<evidence type="ECO:0000313" key="1">
    <source>
        <dbReference type="EMBL" id="EMO59096.1"/>
    </source>
</evidence>
<gene>
    <name evidence="1" type="ORF">LEP1GSC161_0350</name>
</gene>
<dbReference type="EMBL" id="AKWE02000046">
    <property type="protein sequence ID" value="EMO59096.1"/>
    <property type="molecule type" value="Genomic_DNA"/>
</dbReference>
<accession>M6VVD8</accession>
<comment type="caution">
    <text evidence="1">The sequence shown here is derived from an EMBL/GenBank/DDBJ whole genome shotgun (WGS) entry which is preliminary data.</text>
</comment>
<protein>
    <submittedName>
        <fullName evidence="1">Uncharacterized protein</fullName>
    </submittedName>
</protein>
<organism evidence="1 2">
    <name type="scientific">Leptospira santarosai str. CBC1416</name>
    <dbReference type="NCBI Taxonomy" id="1193059"/>
    <lineage>
        <taxon>Bacteria</taxon>
        <taxon>Pseudomonadati</taxon>
        <taxon>Spirochaetota</taxon>
        <taxon>Spirochaetia</taxon>
        <taxon>Leptospirales</taxon>
        <taxon>Leptospiraceae</taxon>
        <taxon>Leptospira</taxon>
    </lineage>
</organism>
<dbReference type="AlphaFoldDB" id="M6VVD8"/>
<sequence length="90" mass="10544">MKATVPKSKNSYHTALIFKTQFNLLSSLEKKSIPKSTRYDWKNRDLDSIIGYDSDDPTFKNLDLYKKALESETLKKPSKLFFPFIFFTIL</sequence>
<evidence type="ECO:0000313" key="2">
    <source>
        <dbReference type="Proteomes" id="UP000012149"/>
    </source>
</evidence>
<reference evidence="1 2" key="1">
    <citation type="submission" date="2013-01" db="EMBL/GenBank/DDBJ databases">
        <authorList>
            <person name="Harkins D.M."/>
            <person name="Durkin A.S."/>
            <person name="Brinkac L.M."/>
            <person name="Haft D.H."/>
            <person name="Selengut J.D."/>
            <person name="Sanka R."/>
            <person name="DePew J."/>
            <person name="Purushe J."/>
            <person name="Matthias M.A."/>
            <person name="Vinetz J.M."/>
            <person name="Sutton G.G."/>
            <person name="Nierman W.C."/>
            <person name="Fouts D.E."/>
        </authorList>
    </citation>
    <scope>NUCLEOTIDE SEQUENCE [LARGE SCALE GENOMIC DNA]</scope>
    <source>
        <strain evidence="1 2">CBC1416</strain>
    </source>
</reference>
<proteinExistence type="predicted"/>